<feature type="region of interest" description="Disordered" evidence="5">
    <location>
        <begin position="256"/>
        <end position="309"/>
    </location>
</feature>
<proteinExistence type="predicted"/>
<keyword evidence="4 6" id="KW-0472">Membrane</keyword>
<dbReference type="EMBL" id="JAJTJA010000003">
    <property type="protein sequence ID" value="KAH8702229.1"/>
    <property type="molecule type" value="Genomic_DNA"/>
</dbReference>
<protein>
    <recommendedName>
        <fullName evidence="9">Mid2 domain-containing protein</fullName>
    </recommendedName>
</protein>
<comment type="subcellular location">
    <subcellularLocation>
        <location evidence="1">Membrane</location>
        <topology evidence="1">Single-pass membrane protein</topology>
    </subcellularLocation>
</comment>
<dbReference type="AlphaFoldDB" id="A0AAD4Q1F5"/>
<dbReference type="GO" id="GO:0016020">
    <property type="term" value="C:membrane"/>
    <property type="evidence" value="ECO:0007669"/>
    <property type="project" value="UniProtKB-SubCell"/>
</dbReference>
<dbReference type="GO" id="GO:0071944">
    <property type="term" value="C:cell periphery"/>
    <property type="evidence" value="ECO:0007669"/>
    <property type="project" value="UniProtKB-ARBA"/>
</dbReference>
<dbReference type="GeneID" id="70251978"/>
<evidence type="ECO:0000256" key="6">
    <source>
        <dbReference type="SAM" id="Phobius"/>
    </source>
</evidence>
<evidence type="ECO:0000256" key="3">
    <source>
        <dbReference type="ARBA" id="ARBA00022989"/>
    </source>
</evidence>
<dbReference type="Proteomes" id="UP001201262">
    <property type="component" value="Unassembled WGS sequence"/>
</dbReference>
<keyword evidence="2 6" id="KW-0812">Transmembrane</keyword>
<name>A0AAD4Q1F5_9EURO</name>
<accession>A0AAD4Q1F5</accession>
<keyword evidence="8" id="KW-1185">Reference proteome</keyword>
<evidence type="ECO:0000313" key="8">
    <source>
        <dbReference type="Proteomes" id="UP001201262"/>
    </source>
</evidence>
<dbReference type="RefSeq" id="XP_046075605.1">
    <property type="nucleotide sequence ID" value="XM_046221691.1"/>
</dbReference>
<sequence length="309" mass="33487">MALAIWYMYMYMYLCFHFALQVHSIYYFVNPPSEDIHGLPDPVYTIGDILEIKWGSDGTGTEFKSFQLWLNQGDYIGRYAISRELLAFPISNDPQADKSLELVTADAWSYNWTIKLSGFNLSDSNVFWFEFPSSGIDSAGHVTNIFSHNFNLTEPSTTTASRISSTTSSKTTQTSVLTSRTTSIPPATIPISRTTTTSIASTAASSASTEPSSSSSSSPSSGGLSTGAKAGIGVAIPIAVIAAIAGGLFFARRKQKKQKNPVEEPMQEQPARDSLPYMYELSTDAPISELPGNSPKSPTEPVEMPAISK</sequence>
<feature type="compositionally biased region" description="Low complexity" evidence="5">
    <location>
        <begin position="156"/>
        <end position="225"/>
    </location>
</feature>
<organism evidence="7 8">
    <name type="scientific">Talaromyces proteolyticus</name>
    <dbReference type="NCBI Taxonomy" id="1131652"/>
    <lineage>
        <taxon>Eukaryota</taxon>
        <taxon>Fungi</taxon>
        <taxon>Dikarya</taxon>
        <taxon>Ascomycota</taxon>
        <taxon>Pezizomycotina</taxon>
        <taxon>Eurotiomycetes</taxon>
        <taxon>Eurotiomycetidae</taxon>
        <taxon>Eurotiales</taxon>
        <taxon>Trichocomaceae</taxon>
        <taxon>Talaromyces</taxon>
        <taxon>Talaromyces sect. Bacilispori</taxon>
    </lineage>
</organism>
<evidence type="ECO:0000256" key="1">
    <source>
        <dbReference type="ARBA" id="ARBA00004167"/>
    </source>
</evidence>
<reference evidence="7" key="1">
    <citation type="submission" date="2021-12" db="EMBL/GenBank/DDBJ databases">
        <title>Convergent genome expansion in fungi linked to evolution of root-endophyte symbiosis.</title>
        <authorList>
            <consortium name="DOE Joint Genome Institute"/>
            <person name="Ke Y.-H."/>
            <person name="Bonito G."/>
            <person name="Liao H.-L."/>
            <person name="Looney B."/>
            <person name="Rojas-Flechas A."/>
            <person name="Nash J."/>
            <person name="Hameed K."/>
            <person name="Schadt C."/>
            <person name="Martin F."/>
            <person name="Crous P.W."/>
            <person name="Miettinen O."/>
            <person name="Magnuson J.K."/>
            <person name="Labbe J."/>
            <person name="Jacobson D."/>
            <person name="Doktycz M.J."/>
            <person name="Veneault-Fourrey C."/>
            <person name="Kuo A."/>
            <person name="Mondo S."/>
            <person name="Calhoun S."/>
            <person name="Riley R."/>
            <person name="Ohm R."/>
            <person name="LaButti K."/>
            <person name="Andreopoulos B."/>
            <person name="Pangilinan J."/>
            <person name="Nolan M."/>
            <person name="Tritt A."/>
            <person name="Clum A."/>
            <person name="Lipzen A."/>
            <person name="Daum C."/>
            <person name="Barry K."/>
            <person name="Grigoriev I.V."/>
            <person name="Vilgalys R."/>
        </authorList>
    </citation>
    <scope>NUCLEOTIDE SEQUENCE</scope>
    <source>
        <strain evidence="7">PMI_201</strain>
    </source>
</reference>
<feature type="transmembrane region" description="Helical" evidence="6">
    <location>
        <begin position="230"/>
        <end position="251"/>
    </location>
</feature>
<dbReference type="PANTHER" id="PTHR15549">
    <property type="entry name" value="PAIRED IMMUNOGLOBULIN-LIKE TYPE 2 RECEPTOR"/>
    <property type="match status" value="1"/>
</dbReference>
<evidence type="ECO:0000313" key="7">
    <source>
        <dbReference type="EMBL" id="KAH8702229.1"/>
    </source>
</evidence>
<keyword evidence="3 6" id="KW-1133">Transmembrane helix</keyword>
<evidence type="ECO:0000256" key="4">
    <source>
        <dbReference type="ARBA" id="ARBA00023136"/>
    </source>
</evidence>
<dbReference type="InterPro" id="IPR051694">
    <property type="entry name" value="Immunoregulatory_rcpt-like"/>
</dbReference>
<feature type="region of interest" description="Disordered" evidence="5">
    <location>
        <begin position="155"/>
        <end position="225"/>
    </location>
</feature>
<gene>
    <name evidence="7" type="ORF">BGW36DRAFT_445819</name>
</gene>
<dbReference type="PANTHER" id="PTHR15549:SF30">
    <property type="entry name" value="MID2 DOMAIN-CONTAINING PROTEIN"/>
    <property type="match status" value="1"/>
</dbReference>
<evidence type="ECO:0000256" key="2">
    <source>
        <dbReference type="ARBA" id="ARBA00022692"/>
    </source>
</evidence>
<comment type="caution">
    <text evidence="7">The sequence shown here is derived from an EMBL/GenBank/DDBJ whole genome shotgun (WGS) entry which is preliminary data.</text>
</comment>
<evidence type="ECO:0008006" key="9">
    <source>
        <dbReference type="Google" id="ProtNLM"/>
    </source>
</evidence>
<evidence type="ECO:0000256" key="5">
    <source>
        <dbReference type="SAM" id="MobiDB-lite"/>
    </source>
</evidence>